<dbReference type="GO" id="GO:0003723">
    <property type="term" value="F:RNA binding"/>
    <property type="evidence" value="ECO:0007669"/>
    <property type="project" value="UniProtKB-UniRule"/>
</dbReference>
<dbReference type="Proteomes" id="UP001165120">
    <property type="component" value="Unassembled WGS sequence"/>
</dbReference>
<dbReference type="EC" id="3.1.26.4" evidence="9"/>
<evidence type="ECO:0000256" key="6">
    <source>
        <dbReference type="ARBA" id="ARBA00022759"/>
    </source>
</evidence>
<evidence type="ECO:0000256" key="4">
    <source>
        <dbReference type="ARBA" id="ARBA00022722"/>
    </source>
</evidence>
<dbReference type="PANTHER" id="PTHR10954:SF7">
    <property type="entry name" value="RIBONUCLEASE H2 SUBUNIT A"/>
    <property type="match status" value="1"/>
</dbReference>
<keyword evidence="6 8" id="KW-0255">Endonuclease</keyword>
<dbReference type="GO" id="GO:0046872">
    <property type="term" value="F:metal ion binding"/>
    <property type="evidence" value="ECO:0007669"/>
    <property type="project" value="UniProtKB-KW"/>
</dbReference>
<keyword evidence="4 8" id="KW-0540">Nuclease</keyword>
<dbReference type="Gene3D" id="1.10.10.460">
    <property type="entry name" value="Ribonuclease hii. Domain 2"/>
    <property type="match status" value="1"/>
</dbReference>
<comment type="cofactor">
    <cofactor evidence="2">
        <name>Mg(2+)</name>
        <dbReference type="ChEBI" id="CHEBI:18420"/>
    </cofactor>
</comment>
<evidence type="ECO:0000256" key="9">
    <source>
        <dbReference type="RuleBase" id="RU003515"/>
    </source>
</evidence>
<accession>A0A9W6T7I5</accession>
<dbReference type="InterPro" id="IPR004649">
    <property type="entry name" value="RNase_H2_suA"/>
</dbReference>
<comment type="function">
    <text evidence="9">Endonuclease that specifically degrades the RNA of RNA-DNA hybrids.</text>
</comment>
<evidence type="ECO:0000256" key="1">
    <source>
        <dbReference type="ARBA" id="ARBA00000077"/>
    </source>
</evidence>
<dbReference type="CDD" id="cd07181">
    <property type="entry name" value="RNase_HII_eukaryota_like"/>
    <property type="match status" value="1"/>
</dbReference>
<protein>
    <recommendedName>
        <fullName evidence="9">Ribonuclease</fullName>
        <ecNumber evidence="9">3.1.26.4</ecNumber>
    </recommendedName>
</protein>
<dbReference type="GO" id="GO:0004523">
    <property type="term" value="F:RNA-DNA hybrid ribonuclease activity"/>
    <property type="evidence" value="ECO:0007669"/>
    <property type="project" value="UniProtKB-UniRule"/>
</dbReference>
<sequence length="317" mass="35573">MSEFIPPSVSIPIKAHTESVFSEIPQEIVENRDKGNGRKIVLGVDEAGRGPVLGPMVYGISYCFQDYEAELKQRYGFADSKVLKDDKRCELFKKIVDPQEELHKNVGWGVTVITSCDISSDMFKPSSVGGNINLNEQAHEVTISLIKAVLEMGVALDHVYVDTVGPPISYEKKLYERFRDYGYLDIKFTVTKKADSLFAIVSTASVVAKVTRDVNLRKILGTDTTEVIGSGYPGDPNTVKWLNNNVDQLFGYDNRLVRFSWQTTKDLLKRHGCVKVTFEDDVEIKAYVTGNNNSLDSYNFGVQKEKKSVVSSKWFVE</sequence>
<reference evidence="11" key="1">
    <citation type="submission" date="2023-04" db="EMBL/GenBank/DDBJ databases">
        <title>Candida boidinii NBRC 10035.</title>
        <authorList>
            <person name="Ichikawa N."/>
            <person name="Sato H."/>
            <person name="Tonouchi N."/>
        </authorList>
    </citation>
    <scope>NUCLEOTIDE SEQUENCE</scope>
    <source>
        <strain evidence="11">NBRC 10035</strain>
    </source>
</reference>
<name>A0A9W6T7I5_CANBO</name>
<feature type="binding site" evidence="8">
    <location>
        <position position="162"/>
    </location>
    <ligand>
        <name>a divalent metal cation</name>
        <dbReference type="ChEBI" id="CHEBI:60240"/>
    </ligand>
</feature>
<feature type="domain" description="RNase H type-2" evidence="10">
    <location>
        <begin position="39"/>
        <end position="273"/>
    </location>
</feature>
<dbReference type="AlphaFoldDB" id="A0A9W6T7I5"/>
<comment type="cofactor">
    <cofactor evidence="8">
        <name>Mn(2+)</name>
        <dbReference type="ChEBI" id="CHEBI:29035"/>
    </cofactor>
    <cofactor evidence="8">
        <name>Mg(2+)</name>
        <dbReference type="ChEBI" id="CHEBI:18420"/>
    </cofactor>
    <text evidence="8">Manganese or magnesium. Binds 1 divalent metal ion per monomer in the absence of substrate. May bind a second metal ion after substrate binding.</text>
</comment>
<dbReference type="InterPro" id="IPR001352">
    <property type="entry name" value="RNase_HII/HIII"/>
</dbReference>
<keyword evidence="12" id="KW-1185">Reference proteome</keyword>
<dbReference type="PANTHER" id="PTHR10954">
    <property type="entry name" value="RIBONUCLEASE H2 SUBUNIT A"/>
    <property type="match status" value="1"/>
</dbReference>
<feature type="binding site" evidence="8">
    <location>
        <position position="46"/>
    </location>
    <ligand>
        <name>a divalent metal cation</name>
        <dbReference type="ChEBI" id="CHEBI:60240"/>
    </ligand>
</feature>
<organism evidence="11 12">
    <name type="scientific">Candida boidinii</name>
    <name type="common">Yeast</name>
    <dbReference type="NCBI Taxonomy" id="5477"/>
    <lineage>
        <taxon>Eukaryota</taxon>
        <taxon>Fungi</taxon>
        <taxon>Dikarya</taxon>
        <taxon>Ascomycota</taxon>
        <taxon>Saccharomycotina</taxon>
        <taxon>Pichiomycetes</taxon>
        <taxon>Pichiales</taxon>
        <taxon>Pichiaceae</taxon>
        <taxon>Ogataea</taxon>
        <taxon>Ogataea/Candida clade</taxon>
    </lineage>
</organism>
<dbReference type="PROSITE" id="PS51975">
    <property type="entry name" value="RNASE_H_2"/>
    <property type="match status" value="1"/>
</dbReference>
<gene>
    <name evidence="11" type="ORF">Cboi02_000489300</name>
</gene>
<evidence type="ECO:0000256" key="7">
    <source>
        <dbReference type="ARBA" id="ARBA00022801"/>
    </source>
</evidence>
<dbReference type="NCBIfam" id="TIGR00729">
    <property type="entry name" value="ribonuclease HII"/>
    <property type="match status" value="1"/>
</dbReference>
<evidence type="ECO:0000313" key="11">
    <source>
        <dbReference type="EMBL" id="GME75704.1"/>
    </source>
</evidence>
<dbReference type="Gene3D" id="3.30.420.10">
    <property type="entry name" value="Ribonuclease H-like superfamily/Ribonuclease H"/>
    <property type="match status" value="1"/>
</dbReference>
<comment type="similarity">
    <text evidence="3">Belongs to the RNase HII family. Eukaryotic subfamily.</text>
</comment>
<keyword evidence="5 8" id="KW-0479">Metal-binding</keyword>
<dbReference type="InterPro" id="IPR023160">
    <property type="entry name" value="RNase_HII_hlx-loop-hlx_cap_dom"/>
</dbReference>
<evidence type="ECO:0000313" key="12">
    <source>
        <dbReference type="Proteomes" id="UP001165120"/>
    </source>
</evidence>
<evidence type="ECO:0000256" key="3">
    <source>
        <dbReference type="ARBA" id="ARBA00007058"/>
    </source>
</evidence>
<keyword evidence="7 8" id="KW-0378">Hydrolase</keyword>
<comment type="catalytic activity">
    <reaction evidence="1 8 9">
        <text>Endonucleolytic cleavage to 5'-phosphomonoester.</text>
        <dbReference type="EC" id="3.1.26.4"/>
    </reaction>
</comment>
<dbReference type="EMBL" id="BSXN01002139">
    <property type="protein sequence ID" value="GME75704.1"/>
    <property type="molecule type" value="Genomic_DNA"/>
</dbReference>
<dbReference type="InterPro" id="IPR012337">
    <property type="entry name" value="RNaseH-like_sf"/>
</dbReference>
<feature type="binding site" evidence="8">
    <location>
        <position position="45"/>
    </location>
    <ligand>
        <name>a divalent metal cation</name>
        <dbReference type="ChEBI" id="CHEBI:60240"/>
    </ligand>
</feature>
<dbReference type="Pfam" id="PF01351">
    <property type="entry name" value="RNase_HII"/>
    <property type="match status" value="1"/>
</dbReference>
<evidence type="ECO:0000259" key="10">
    <source>
        <dbReference type="PROSITE" id="PS51975"/>
    </source>
</evidence>
<dbReference type="FunFam" id="3.30.420.10:FF:000016">
    <property type="entry name" value="Ribonuclease"/>
    <property type="match status" value="1"/>
</dbReference>
<evidence type="ECO:0000256" key="2">
    <source>
        <dbReference type="ARBA" id="ARBA00001946"/>
    </source>
</evidence>
<evidence type="ECO:0000256" key="5">
    <source>
        <dbReference type="ARBA" id="ARBA00022723"/>
    </source>
</evidence>
<dbReference type="GO" id="GO:0032299">
    <property type="term" value="C:ribonuclease H2 complex"/>
    <property type="evidence" value="ECO:0007669"/>
    <property type="project" value="TreeGrafter"/>
</dbReference>
<evidence type="ECO:0000256" key="8">
    <source>
        <dbReference type="PROSITE-ProRule" id="PRU01319"/>
    </source>
</evidence>
<proteinExistence type="inferred from homology"/>
<dbReference type="FunFam" id="1.10.10.460:FF:000001">
    <property type="entry name" value="Ribonuclease"/>
    <property type="match status" value="1"/>
</dbReference>
<comment type="caution">
    <text evidence="11">The sequence shown here is derived from an EMBL/GenBank/DDBJ whole genome shotgun (WGS) entry which is preliminary data.</text>
</comment>
<dbReference type="SUPFAM" id="SSF53098">
    <property type="entry name" value="Ribonuclease H-like"/>
    <property type="match status" value="1"/>
</dbReference>
<dbReference type="InterPro" id="IPR036397">
    <property type="entry name" value="RNaseH_sf"/>
</dbReference>
<dbReference type="GO" id="GO:0043137">
    <property type="term" value="P:DNA replication, removal of RNA primer"/>
    <property type="evidence" value="ECO:0007669"/>
    <property type="project" value="TreeGrafter"/>
</dbReference>
<dbReference type="GO" id="GO:0006298">
    <property type="term" value="P:mismatch repair"/>
    <property type="evidence" value="ECO:0007669"/>
    <property type="project" value="TreeGrafter"/>
</dbReference>
<dbReference type="InterPro" id="IPR024567">
    <property type="entry name" value="RNase_HII/HIII_dom"/>
</dbReference>